<sequence>MAIVRLFASDVGVLAALYQQGLIERPAALPPLTAAERSLQSAMQSEFAMLAKGFASMREDPHFPQEHGRLALQLLFKPNMSSNATLPDYQRIARASQLTASEFADGLRQSPPPRRQDWRNPIGNILVAVAIPDMSQYLAQLHDLDARIQLYNRLNTLAPGFSSAQALAQAAEGNPYGLGPARLVEGPPQRLCYDGPREDAKQLRCLALLSQDPAPVASHIRP</sequence>
<accession>A0A1H7ATR7</accession>
<organism evidence="1 2">
    <name type="scientific">Pseudomonas linyingensis</name>
    <dbReference type="NCBI Taxonomy" id="915471"/>
    <lineage>
        <taxon>Bacteria</taxon>
        <taxon>Pseudomonadati</taxon>
        <taxon>Pseudomonadota</taxon>
        <taxon>Gammaproteobacteria</taxon>
        <taxon>Pseudomonadales</taxon>
        <taxon>Pseudomonadaceae</taxon>
        <taxon>Pseudomonas</taxon>
    </lineage>
</organism>
<name>A0A1H7ATR7_9PSED</name>
<proteinExistence type="predicted"/>
<evidence type="ECO:0000313" key="1">
    <source>
        <dbReference type="EMBL" id="SEJ68024.1"/>
    </source>
</evidence>
<dbReference type="RefSeq" id="WP_090312638.1">
    <property type="nucleotide sequence ID" value="NZ_FNZE01000014.1"/>
</dbReference>
<dbReference type="AlphaFoldDB" id="A0A1H7ATR7"/>
<reference evidence="2" key="1">
    <citation type="submission" date="2016-10" db="EMBL/GenBank/DDBJ databases">
        <authorList>
            <person name="Varghese N."/>
            <person name="Submissions S."/>
        </authorList>
    </citation>
    <scope>NUCLEOTIDE SEQUENCE [LARGE SCALE GENOMIC DNA]</scope>
    <source>
        <strain evidence="2">LMG 25967</strain>
    </source>
</reference>
<protein>
    <submittedName>
        <fullName evidence="1">Uncharacterized protein</fullName>
    </submittedName>
</protein>
<dbReference type="EMBL" id="FNZE01000014">
    <property type="protein sequence ID" value="SEJ68024.1"/>
    <property type="molecule type" value="Genomic_DNA"/>
</dbReference>
<evidence type="ECO:0000313" key="2">
    <source>
        <dbReference type="Proteomes" id="UP000242930"/>
    </source>
</evidence>
<dbReference type="OrthoDB" id="6989939at2"/>
<gene>
    <name evidence="1" type="ORF">SAMN05216201_11422</name>
</gene>
<keyword evidence="2" id="KW-1185">Reference proteome</keyword>
<dbReference type="Proteomes" id="UP000242930">
    <property type="component" value="Unassembled WGS sequence"/>
</dbReference>